<dbReference type="AlphaFoldDB" id="A0A9Q1QF77"/>
<evidence type="ECO:0000313" key="2">
    <source>
        <dbReference type="EMBL" id="KAJ8438360.1"/>
    </source>
</evidence>
<reference evidence="2" key="1">
    <citation type="submission" date="2022-04" db="EMBL/GenBank/DDBJ databases">
        <title>Carnegiea gigantea Genome sequencing and assembly v2.</title>
        <authorList>
            <person name="Copetti D."/>
            <person name="Sanderson M.J."/>
            <person name="Burquez A."/>
            <person name="Wojciechowski M.F."/>
        </authorList>
    </citation>
    <scope>NUCLEOTIDE SEQUENCE</scope>
    <source>
        <strain evidence="2">SGP5-SGP5p</strain>
        <tissue evidence="2">Aerial part</tissue>
    </source>
</reference>
<dbReference type="EMBL" id="JAKOGI010000257">
    <property type="protein sequence ID" value="KAJ8438360.1"/>
    <property type="molecule type" value="Genomic_DNA"/>
</dbReference>
<keyword evidence="3" id="KW-1185">Reference proteome</keyword>
<protein>
    <submittedName>
        <fullName evidence="2">Uncharacterized protein</fullName>
    </submittedName>
</protein>
<evidence type="ECO:0000256" key="1">
    <source>
        <dbReference type="SAM" id="MobiDB-lite"/>
    </source>
</evidence>
<accession>A0A9Q1QF77</accession>
<gene>
    <name evidence="2" type="ORF">Cgig2_015287</name>
</gene>
<evidence type="ECO:0000313" key="3">
    <source>
        <dbReference type="Proteomes" id="UP001153076"/>
    </source>
</evidence>
<name>A0A9Q1QF77_9CARY</name>
<dbReference type="PANTHER" id="PTHR34835:SF34">
    <property type="entry name" value="OS08G0555500 PROTEIN"/>
    <property type="match status" value="1"/>
</dbReference>
<sequence>MLSNRIVGERCFLQVDNQVSVCLAYKTKKEKRQLRRRLEADLTLGELSEQNNAKINSLTSTQPPSPNPRATPNDKFCMEFAKGVKNKSIQSNSADSENAMTNHQGLSIIKTKSWSGILRHRMAVKVLMHLVDRLDYEQWSAIMETGFGGFLAVRTSRIPKQLAHWLLDHFDPWDNSLKLANHKVLEITEEHVHASFGLPMGPEEVVEAKQLDDDIQYMQFL</sequence>
<comment type="caution">
    <text evidence="2">The sequence shown here is derived from an EMBL/GenBank/DDBJ whole genome shotgun (WGS) entry which is preliminary data.</text>
</comment>
<feature type="compositionally biased region" description="Polar residues" evidence="1">
    <location>
        <begin position="53"/>
        <end position="62"/>
    </location>
</feature>
<dbReference type="PANTHER" id="PTHR34835">
    <property type="entry name" value="OS07G0283600 PROTEIN-RELATED"/>
    <property type="match status" value="1"/>
</dbReference>
<proteinExistence type="predicted"/>
<dbReference type="Proteomes" id="UP001153076">
    <property type="component" value="Unassembled WGS sequence"/>
</dbReference>
<organism evidence="2 3">
    <name type="scientific">Carnegiea gigantea</name>
    <dbReference type="NCBI Taxonomy" id="171969"/>
    <lineage>
        <taxon>Eukaryota</taxon>
        <taxon>Viridiplantae</taxon>
        <taxon>Streptophyta</taxon>
        <taxon>Embryophyta</taxon>
        <taxon>Tracheophyta</taxon>
        <taxon>Spermatophyta</taxon>
        <taxon>Magnoliopsida</taxon>
        <taxon>eudicotyledons</taxon>
        <taxon>Gunneridae</taxon>
        <taxon>Pentapetalae</taxon>
        <taxon>Caryophyllales</taxon>
        <taxon>Cactineae</taxon>
        <taxon>Cactaceae</taxon>
        <taxon>Cactoideae</taxon>
        <taxon>Echinocereeae</taxon>
        <taxon>Carnegiea</taxon>
    </lineage>
</organism>
<feature type="region of interest" description="Disordered" evidence="1">
    <location>
        <begin position="53"/>
        <end position="73"/>
    </location>
</feature>